<dbReference type="InterPro" id="IPR012340">
    <property type="entry name" value="NA-bd_OB-fold"/>
</dbReference>
<feature type="domain" description="ChsH2 C-terminal OB-fold" evidence="1">
    <location>
        <begin position="55"/>
        <end position="119"/>
    </location>
</feature>
<evidence type="ECO:0008006" key="5">
    <source>
        <dbReference type="Google" id="ProtNLM"/>
    </source>
</evidence>
<evidence type="ECO:0000313" key="4">
    <source>
        <dbReference type="Proteomes" id="UP000239724"/>
    </source>
</evidence>
<comment type="caution">
    <text evidence="3">The sequence shown here is derived from an EMBL/GenBank/DDBJ whole genome shotgun (WGS) entry which is preliminary data.</text>
</comment>
<evidence type="ECO:0000259" key="2">
    <source>
        <dbReference type="Pfam" id="PF12172"/>
    </source>
</evidence>
<dbReference type="PANTHER" id="PTHR34075">
    <property type="entry name" value="BLR3430 PROTEIN"/>
    <property type="match status" value="1"/>
</dbReference>
<dbReference type="InterPro" id="IPR022002">
    <property type="entry name" value="ChsH2_Znr"/>
</dbReference>
<dbReference type="InterPro" id="IPR052513">
    <property type="entry name" value="Thioester_dehydratase-like"/>
</dbReference>
<accession>A0A2S6NJ55</accession>
<dbReference type="Proteomes" id="UP000239724">
    <property type="component" value="Unassembled WGS sequence"/>
</dbReference>
<dbReference type="InterPro" id="IPR002878">
    <property type="entry name" value="ChsH2_C"/>
</dbReference>
<evidence type="ECO:0000259" key="1">
    <source>
        <dbReference type="Pfam" id="PF01796"/>
    </source>
</evidence>
<protein>
    <recommendedName>
        <fullName evidence="5">DNA-binding protein</fullName>
    </recommendedName>
</protein>
<proteinExistence type="predicted"/>
<dbReference type="Pfam" id="PF01796">
    <property type="entry name" value="OB_ChsH2_C"/>
    <property type="match status" value="1"/>
</dbReference>
<dbReference type="RefSeq" id="WP_104518661.1">
    <property type="nucleotide sequence ID" value="NZ_NHRY01000091.1"/>
</dbReference>
<feature type="domain" description="ChsH2 rubredoxin-like zinc ribbon" evidence="2">
    <location>
        <begin position="18"/>
        <end position="51"/>
    </location>
</feature>
<gene>
    <name evidence="3" type="ORF">CCS01_09745</name>
</gene>
<name>A0A2S6NJ55_RHOGL</name>
<keyword evidence="4" id="KW-1185">Reference proteome</keyword>
<evidence type="ECO:0000313" key="3">
    <source>
        <dbReference type="EMBL" id="PPQ34720.1"/>
    </source>
</evidence>
<sequence>MPYTKPLPRPDALAAPFWAAARQSRLLLQHCPACGDMRFPPSPVCPNCLADGQDWIEASGQGTLESWIDMHRAYWDGYKDDLPYRVCLVRLREGPLLVSNLVDRTDDLRLGLPVKVVFDAVTEDVTLPKFTLA</sequence>
<organism evidence="3 4">
    <name type="scientific">Rhodopila globiformis</name>
    <name type="common">Rhodopseudomonas globiformis</name>
    <dbReference type="NCBI Taxonomy" id="1071"/>
    <lineage>
        <taxon>Bacteria</taxon>
        <taxon>Pseudomonadati</taxon>
        <taxon>Pseudomonadota</taxon>
        <taxon>Alphaproteobacteria</taxon>
        <taxon>Acetobacterales</taxon>
        <taxon>Acetobacteraceae</taxon>
        <taxon>Rhodopila</taxon>
    </lineage>
</organism>
<dbReference type="SUPFAM" id="SSF50249">
    <property type="entry name" value="Nucleic acid-binding proteins"/>
    <property type="match status" value="1"/>
</dbReference>
<dbReference type="AlphaFoldDB" id="A0A2S6NJ55"/>
<dbReference type="Gene3D" id="6.10.30.10">
    <property type="match status" value="1"/>
</dbReference>
<dbReference type="PANTHER" id="PTHR34075:SF5">
    <property type="entry name" value="BLR3430 PROTEIN"/>
    <property type="match status" value="1"/>
</dbReference>
<dbReference type="Pfam" id="PF12172">
    <property type="entry name" value="zf-ChsH2"/>
    <property type="match status" value="1"/>
</dbReference>
<dbReference type="OrthoDB" id="3182121at2"/>
<reference evidence="3 4" key="1">
    <citation type="journal article" date="2018" name="Arch. Microbiol.">
        <title>New insights into the metabolic potential of the phototrophic purple bacterium Rhodopila globiformis DSM 161(T) from its draft genome sequence and evidence for a vanadium-dependent nitrogenase.</title>
        <authorList>
            <person name="Imhoff J.F."/>
            <person name="Rahn T."/>
            <person name="Kunzel S."/>
            <person name="Neulinger S.C."/>
        </authorList>
    </citation>
    <scope>NUCLEOTIDE SEQUENCE [LARGE SCALE GENOMIC DNA]</scope>
    <source>
        <strain evidence="3 4">DSM 161</strain>
    </source>
</reference>
<dbReference type="EMBL" id="NHRY01000091">
    <property type="protein sequence ID" value="PPQ34720.1"/>
    <property type="molecule type" value="Genomic_DNA"/>
</dbReference>